<keyword evidence="3" id="KW-1185">Reference proteome</keyword>
<evidence type="ECO:0000313" key="2">
    <source>
        <dbReference type="EnsemblMetazoa" id="XP_014246787.1"/>
    </source>
</evidence>
<keyword evidence="1" id="KW-0472">Membrane</keyword>
<keyword evidence="1" id="KW-1133">Transmembrane helix</keyword>
<feature type="transmembrane region" description="Helical" evidence="1">
    <location>
        <begin position="105"/>
        <end position="123"/>
    </location>
</feature>
<dbReference type="Proteomes" id="UP000494040">
    <property type="component" value="Unassembled WGS sequence"/>
</dbReference>
<evidence type="ECO:0000313" key="3">
    <source>
        <dbReference type="Proteomes" id="UP000494040"/>
    </source>
</evidence>
<dbReference type="RefSeq" id="XP_014246787.1">
    <property type="nucleotide sequence ID" value="XM_014391301.2"/>
</dbReference>
<sequence>MDRRAQMEARRRKILANAGSRLERITGRPVEIKDVDFESNEHKGCNGESNGACKFENLHYRSTSDENREIISRLANPSEGNIVGEADVSGRAPGMERKVETTKNYFVDCIIFMTLGVMIRITFEYIPGQIPMPMYIPFFSIAIPRIFCSPWYQDSLGGILQTVLTLGGASHRLIMTTFSAFAFCRTLFKFFSLYIFTFIVTHCLVESEINRFLKQ</sequence>
<accession>A0A8I6TDH8</accession>
<dbReference type="GeneID" id="106665100"/>
<dbReference type="OrthoDB" id="10496917at2759"/>
<dbReference type="OMA" id="HCIVEST"/>
<keyword evidence="1" id="KW-0812">Transmembrane</keyword>
<protein>
    <submittedName>
        <fullName evidence="2">Uncharacterized protein</fullName>
    </submittedName>
</protein>
<name>A0A8I6TDH8_CIMLE</name>
<feature type="transmembrane region" description="Helical" evidence="1">
    <location>
        <begin position="187"/>
        <end position="205"/>
    </location>
</feature>
<evidence type="ECO:0000256" key="1">
    <source>
        <dbReference type="SAM" id="Phobius"/>
    </source>
</evidence>
<organism evidence="2 3">
    <name type="scientific">Cimex lectularius</name>
    <name type="common">Bed bug</name>
    <name type="synonym">Acanthia lectularia</name>
    <dbReference type="NCBI Taxonomy" id="79782"/>
    <lineage>
        <taxon>Eukaryota</taxon>
        <taxon>Metazoa</taxon>
        <taxon>Ecdysozoa</taxon>
        <taxon>Arthropoda</taxon>
        <taxon>Hexapoda</taxon>
        <taxon>Insecta</taxon>
        <taxon>Pterygota</taxon>
        <taxon>Neoptera</taxon>
        <taxon>Paraneoptera</taxon>
        <taxon>Hemiptera</taxon>
        <taxon>Heteroptera</taxon>
        <taxon>Panheteroptera</taxon>
        <taxon>Cimicomorpha</taxon>
        <taxon>Cimicidae</taxon>
        <taxon>Cimex</taxon>
    </lineage>
</organism>
<dbReference type="EnsemblMetazoa" id="XM_014391301.2">
    <property type="protein sequence ID" value="XP_014246787.1"/>
    <property type="gene ID" value="LOC106665100"/>
</dbReference>
<proteinExistence type="predicted"/>
<reference evidence="2" key="1">
    <citation type="submission" date="2022-01" db="UniProtKB">
        <authorList>
            <consortium name="EnsemblMetazoa"/>
        </authorList>
    </citation>
    <scope>IDENTIFICATION</scope>
</reference>
<dbReference type="KEGG" id="clec:106665100"/>
<dbReference type="AlphaFoldDB" id="A0A8I6TDH8"/>